<proteinExistence type="predicted"/>
<evidence type="ECO:0008006" key="4">
    <source>
        <dbReference type="Google" id="ProtNLM"/>
    </source>
</evidence>
<keyword evidence="1" id="KW-0732">Signal</keyword>
<reference evidence="2 3" key="1">
    <citation type="submission" date="2023-12" db="EMBL/GenBank/DDBJ databases">
        <title>Novel species of the genus Arcicella isolated from rivers.</title>
        <authorList>
            <person name="Lu H."/>
        </authorList>
    </citation>
    <scope>NUCLEOTIDE SEQUENCE [LARGE SCALE GENOMIC DNA]</scope>
    <source>
        <strain evidence="2 3">KCTC 23307</strain>
    </source>
</reference>
<gene>
    <name evidence="2" type="ORF">VB248_19655</name>
</gene>
<comment type="caution">
    <text evidence="2">The sequence shown here is derived from an EMBL/GenBank/DDBJ whole genome shotgun (WGS) entry which is preliminary data.</text>
</comment>
<sequence length="160" mass="19036">MKIRLLLILFSMLCINKAFSQNITSPEEQTQIKQVITEEAKYFYNKNLEKWSTFYRQTPQTYWAIAEKDFSGQAETWDKILQLVGNHFSQNPKAIKATFKRENYTFRKVNPTYIWVTFDQTRSTDNKKFTSKELRIVELIKGEWKIVNRTGFSINSENLK</sequence>
<accession>A0ABU5QEU0</accession>
<organism evidence="2 3">
    <name type="scientific">Arcicella rigui</name>
    <dbReference type="NCBI Taxonomy" id="797020"/>
    <lineage>
        <taxon>Bacteria</taxon>
        <taxon>Pseudomonadati</taxon>
        <taxon>Bacteroidota</taxon>
        <taxon>Cytophagia</taxon>
        <taxon>Cytophagales</taxon>
        <taxon>Flectobacillaceae</taxon>
        <taxon>Arcicella</taxon>
    </lineage>
</organism>
<feature type="chain" id="PRO_5046433635" description="DUF4440 domain-containing protein" evidence="1">
    <location>
        <begin position="21"/>
        <end position="160"/>
    </location>
</feature>
<name>A0ABU5QEU0_9BACT</name>
<dbReference type="SUPFAM" id="SSF54427">
    <property type="entry name" value="NTF2-like"/>
    <property type="match status" value="1"/>
</dbReference>
<keyword evidence="3" id="KW-1185">Reference proteome</keyword>
<dbReference type="EMBL" id="JAYFUM010000027">
    <property type="protein sequence ID" value="MEA5141380.1"/>
    <property type="molecule type" value="Genomic_DNA"/>
</dbReference>
<feature type="signal peptide" evidence="1">
    <location>
        <begin position="1"/>
        <end position="20"/>
    </location>
</feature>
<protein>
    <recommendedName>
        <fullName evidence="4">DUF4440 domain-containing protein</fullName>
    </recommendedName>
</protein>
<evidence type="ECO:0000256" key="1">
    <source>
        <dbReference type="SAM" id="SignalP"/>
    </source>
</evidence>
<dbReference type="Gene3D" id="3.10.450.50">
    <property type="match status" value="1"/>
</dbReference>
<evidence type="ECO:0000313" key="2">
    <source>
        <dbReference type="EMBL" id="MEA5141380.1"/>
    </source>
</evidence>
<dbReference type="InterPro" id="IPR032710">
    <property type="entry name" value="NTF2-like_dom_sf"/>
</dbReference>
<dbReference type="Proteomes" id="UP001302949">
    <property type="component" value="Unassembled WGS sequence"/>
</dbReference>
<dbReference type="RefSeq" id="WP_323298537.1">
    <property type="nucleotide sequence ID" value="NZ_JAYFUM010000027.1"/>
</dbReference>
<evidence type="ECO:0000313" key="3">
    <source>
        <dbReference type="Proteomes" id="UP001302949"/>
    </source>
</evidence>